<dbReference type="STRING" id="697281.Mahau_1177"/>
<dbReference type="PANTHER" id="PTHR34387">
    <property type="entry name" value="SLR1258 PROTEIN"/>
    <property type="match status" value="1"/>
</dbReference>
<evidence type="ECO:0000256" key="1">
    <source>
        <dbReference type="SAM" id="Phobius"/>
    </source>
</evidence>
<dbReference type="EMBL" id="CP002360">
    <property type="protein sequence ID" value="AEE96374.1"/>
    <property type="molecule type" value="Genomic_DNA"/>
</dbReference>
<dbReference type="InterPro" id="IPR007497">
    <property type="entry name" value="SIMPL/DUF541"/>
</dbReference>
<dbReference type="GO" id="GO:0006974">
    <property type="term" value="P:DNA damage response"/>
    <property type="evidence" value="ECO:0007669"/>
    <property type="project" value="TreeGrafter"/>
</dbReference>
<gene>
    <name evidence="2" type="ordered locus">Mahau_1177</name>
</gene>
<dbReference type="Proteomes" id="UP000008457">
    <property type="component" value="Chromosome"/>
</dbReference>
<keyword evidence="1" id="KW-0472">Membrane</keyword>
<dbReference type="AlphaFoldDB" id="F3ZVL2"/>
<protein>
    <recommendedName>
        <fullName evidence="4">26 kDa periplasmic immunogenic protein</fullName>
    </recommendedName>
</protein>
<dbReference type="RefSeq" id="WP_013780804.1">
    <property type="nucleotide sequence ID" value="NC_015520.1"/>
</dbReference>
<organism evidence="2 3">
    <name type="scientific">Mahella australiensis (strain DSM 15567 / CIP 107919 / 50-1 BON)</name>
    <dbReference type="NCBI Taxonomy" id="697281"/>
    <lineage>
        <taxon>Bacteria</taxon>
        <taxon>Bacillati</taxon>
        <taxon>Bacillota</taxon>
        <taxon>Clostridia</taxon>
        <taxon>Thermoanaerobacterales</taxon>
        <taxon>Thermoanaerobacterales Family IV. Incertae Sedis</taxon>
        <taxon>Mahella</taxon>
    </lineage>
</organism>
<dbReference type="Pfam" id="PF04402">
    <property type="entry name" value="SIMPL"/>
    <property type="match status" value="1"/>
</dbReference>
<keyword evidence="3" id="KW-1185">Reference proteome</keyword>
<dbReference type="OrthoDB" id="9785192at2"/>
<dbReference type="eggNOG" id="COG2968">
    <property type="taxonomic scope" value="Bacteria"/>
</dbReference>
<feature type="transmembrane region" description="Helical" evidence="1">
    <location>
        <begin position="6"/>
        <end position="27"/>
    </location>
</feature>
<name>F3ZVL2_MAHA5</name>
<evidence type="ECO:0000313" key="2">
    <source>
        <dbReference type="EMBL" id="AEE96374.1"/>
    </source>
</evidence>
<proteinExistence type="predicted"/>
<reference evidence="2 3" key="2">
    <citation type="journal article" date="2011" name="Stand. Genomic Sci.">
        <title>Complete genome sequence of Mahella australiensis type strain (50-1 BON).</title>
        <authorList>
            <person name="Sikorski J."/>
            <person name="Teshima H."/>
            <person name="Nolan M."/>
            <person name="Lucas S."/>
            <person name="Hammon N."/>
            <person name="Deshpande S."/>
            <person name="Cheng J.F."/>
            <person name="Pitluck S."/>
            <person name="Liolios K."/>
            <person name="Pagani I."/>
            <person name="Ivanova N."/>
            <person name="Huntemann M."/>
            <person name="Mavromatis K."/>
            <person name="Ovchinikova G."/>
            <person name="Pati A."/>
            <person name="Tapia R."/>
            <person name="Han C."/>
            <person name="Goodwin L."/>
            <person name="Chen A."/>
            <person name="Palaniappan K."/>
            <person name="Land M."/>
            <person name="Hauser L."/>
            <person name="Ngatchou-Djao O.D."/>
            <person name="Rohde M."/>
            <person name="Pukall R."/>
            <person name="Spring S."/>
            <person name="Abt B."/>
            <person name="Goker M."/>
            <person name="Detter J.C."/>
            <person name="Woyke T."/>
            <person name="Bristow J."/>
            <person name="Markowitz V."/>
            <person name="Hugenholtz P."/>
            <person name="Eisen J.A."/>
            <person name="Kyrpides N.C."/>
            <person name="Klenk H.P."/>
            <person name="Lapidus A."/>
        </authorList>
    </citation>
    <scope>NUCLEOTIDE SEQUENCE [LARGE SCALE GENOMIC DNA]</scope>
    <source>
        <strain evidence="3">DSM 15567 / CIP 107919 / 50-1 BON</strain>
    </source>
</reference>
<reference evidence="3" key="1">
    <citation type="submission" date="2010-11" db="EMBL/GenBank/DDBJ databases">
        <title>The complete genome of Mahella australiensis DSM 15567.</title>
        <authorList>
            <consortium name="US DOE Joint Genome Institute (JGI-PGF)"/>
            <person name="Lucas S."/>
            <person name="Copeland A."/>
            <person name="Lapidus A."/>
            <person name="Bruce D."/>
            <person name="Goodwin L."/>
            <person name="Pitluck S."/>
            <person name="Kyrpides N."/>
            <person name="Mavromatis K."/>
            <person name="Pagani I."/>
            <person name="Ivanova N."/>
            <person name="Teshima H."/>
            <person name="Brettin T."/>
            <person name="Detter J.C."/>
            <person name="Han C."/>
            <person name="Tapia R."/>
            <person name="Land M."/>
            <person name="Hauser L."/>
            <person name="Markowitz V."/>
            <person name="Cheng J.-F."/>
            <person name="Hugenholtz P."/>
            <person name="Woyke T."/>
            <person name="Wu D."/>
            <person name="Spring S."/>
            <person name="Pukall R."/>
            <person name="Steenblock K."/>
            <person name="Schneider S."/>
            <person name="Klenk H.-P."/>
            <person name="Eisen J.A."/>
        </authorList>
    </citation>
    <scope>NUCLEOTIDE SEQUENCE [LARGE SCALE GENOMIC DNA]</scope>
    <source>
        <strain evidence="3">DSM 15567 / CIP 107919 / 50-1 BON</strain>
    </source>
</reference>
<sequence length="258" mass="27560">MNNKFLAIATVAVAAVAIILAIGIFGISDGQEADKAKVMYAADDVKIDKSILTAAGEGKVMAKPDRATINMGVQIDDKDAKTAQTQNAQKMDAVVKKLKALGISDEDIKTSQYNVFPQYDYSEDKSTLRGYQVVNMVNVTIKDTAKLGDIIDQATQAGANRMDSIAFTISEPDKYYNEAIAKAIEQAKEKANVMANTAGVKIKATINVSETTAGYQPVYDMGGMEYAKDLATTAAAPTPIASGQLEVKANVVVTFEIQ</sequence>
<evidence type="ECO:0000313" key="3">
    <source>
        <dbReference type="Proteomes" id="UP000008457"/>
    </source>
</evidence>
<dbReference type="InterPro" id="IPR052022">
    <property type="entry name" value="26kDa_periplasmic_antigen"/>
</dbReference>
<dbReference type="KEGG" id="mas:Mahau_1177"/>
<dbReference type="Gene3D" id="3.30.70.2970">
    <property type="entry name" value="Protein of unknown function (DUF541), domain 2"/>
    <property type="match status" value="1"/>
</dbReference>
<dbReference type="HOGENOM" id="CLU_080344_1_2_9"/>
<keyword evidence="1" id="KW-1133">Transmembrane helix</keyword>
<accession>F3ZVL2</accession>
<dbReference type="PANTHER" id="PTHR34387:SF1">
    <property type="entry name" value="PERIPLASMIC IMMUNOGENIC PROTEIN"/>
    <property type="match status" value="1"/>
</dbReference>
<evidence type="ECO:0008006" key="4">
    <source>
        <dbReference type="Google" id="ProtNLM"/>
    </source>
</evidence>
<dbReference type="Gene3D" id="3.30.110.170">
    <property type="entry name" value="Protein of unknown function (DUF541), domain 1"/>
    <property type="match status" value="1"/>
</dbReference>
<keyword evidence="1" id="KW-0812">Transmembrane</keyword>